<keyword evidence="1" id="KW-1133">Transmembrane helix</keyword>
<dbReference type="KEGG" id="saci:Sinac_4158"/>
<evidence type="ECO:0000256" key="1">
    <source>
        <dbReference type="SAM" id="Phobius"/>
    </source>
</evidence>
<keyword evidence="3" id="KW-1185">Reference proteome</keyword>
<proteinExistence type="predicted"/>
<dbReference type="EMBL" id="CP003364">
    <property type="protein sequence ID" value="AGA28365.1"/>
    <property type="molecule type" value="Genomic_DNA"/>
</dbReference>
<feature type="transmembrane region" description="Helical" evidence="1">
    <location>
        <begin position="43"/>
        <end position="63"/>
    </location>
</feature>
<keyword evidence="1" id="KW-0472">Membrane</keyword>
<dbReference type="HOGENOM" id="CLU_185093_0_0_0"/>
<gene>
    <name evidence="2" type="ordered locus">Sinac_4158</name>
</gene>
<dbReference type="STRING" id="886293.Sinac_4158"/>
<dbReference type="Proteomes" id="UP000010798">
    <property type="component" value="Chromosome"/>
</dbReference>
<accession>L0DHQ4</accession>
<protein>
    <submittedName>
        <fullName evidence="2">Uncharacterized protein</fullName>
    </submittedName>
</protein>
<name>L0DHQ4_SINAD</name>
<dbReference type="OrthoDB" id="8856782at2"/>
<keyword evidence="1" id="KW-0812">Transmembrane</keyword>
<evidence type="ECO:0000313" key="3">
    <source>
        <dbReference type="Proteomes" id="UP000010798"/>
    </source>
</evidence>
<organism evidence="2 3">
    <name type="scientific">Singulisphaera acidiphila (strain ATCC BAA-1392 / DSM 18658 / VKM B-2454 / MOB10)</name>
    <dbReference type="NCBI Taxonomy" id="886293"/>
    <lineage>
        <taxon>Bacteria</taxon>
        <taxon>Pseudomonadati</taxon>
        <taxon>Planctomycetota</taxon>
        <taxon>Planctomycetia</taxon>
        <taxon>Isosphaerales</taxon>
        <taxon>Isosphaeraceae</taxon>
        <taxon>Singulisphaera</taxon>
    </lineage>
</organism>
<reference evidence="2 3" key="1">
    <citation type="submission" date="2012-02" db="EMBL/GenBank/DDBJ databases">
        <title>Complete sequence of chromosome of Singulisphaera acidiphila DSM 18658.</title>
        <authorList>
            <consortium name="US DOE Joint Genome Institute (JGI-PGF)"/>
            <person name="Lucas S."/>
            <person name="Copeland A."/>
            <person name="Lapidus A."/>
            <person name="Glavina del Rio T."/>
            <person name="Dalin E."/>
            <person name="Tice H."/>
            <person name="Bruce D."/>
            <person name="Goodwin L."/>
            <person name="Pitluck S."/>
            <person name="Peters L."/>
            <person name="Ovchinnikova G."/>
            <person name="Chertkov O."/>
            <person name="Kyrpides N."/>
            <person name="Mavromatis K."/>
            <person name="Ivanova N."/>
            <person name="Brettin T."/>
            <person name="Detter J.C."/>
            <person name="Han C."/>
            <person name="Larimer F."/>
            <person name="Land M."/>
            <person name="Hauser L."/>
            <person name="Markowitz V."/>
            <person name="Cheng J.-F."/>
            <person name="Hugenholtz P."/>
            <person name="Woyke T."/>
            <person name="Wu D."/>
            <person name="Tindall B."/>
            <person name="Pomrenke H."/>
            <person name="Brambilla E."/>
            <person name="Klenk H.-P."/>
            <person name="Eisen J.A."/>
        </authorList>
    </citation>
    <scope>NUCLEOTIDE SEQUENCE [LARGE SCALE GENOMIC DNA]</scope>
    <source>
        <strain evidence="3">ATCC BAA-1392 / DSM 18658 / VKM B-2454 / MOB10</strain>
    </source>
</reference>
<feature type="transmembrane region" description="Helical" evidence="1">
    <location>
        <begin position="12"/>
        <end position="31"/>
    </location>
</feature>
<dbReference type="eggNOG" id="ENOG5033J3U">
    <property type="taxonomic scope" value="Bacteria"/>
</dbReference>
<evidence type="ECO:0000313" key="2">
    <source>
        <dbReference type="EMBL" id="AGA28365.1"/>
    </source>
</evidence>
<sequence>MVMRETRITLPELALIAGTRGMLGAGIGLLLADRLSEGQRRAVGWTLVLVGAFSTIPLAMEVLNASRSIDQAEWPEPSPDLTHAYVG</sequence>
<dbReference type="AlphaFoldDB" id="L0DHQ4"/>